<dbReference type="EMBL" id="BAAATR010000006">
    <property type="protein sequence ID" value="GAA2238612.1"/>
    <property type="molecule type" value="Genomic_DNA"/>
</dbReference>
<feature type="region of interest" description="Disordered" evidence="1">
    <location>
        <begin position="1"/>
        <end position="24"/>
    </location>
</feature>
<keyword evidence="3" id="KW-1185">Reference proteome</keyword>
<name>A0ABN3DPZ2_9ACTN</name>
<comment type="caution">
    <text evidence="2">The sequence shown here is derived from an EMBL/GenBank/DDBJ whole genome shotgun (WGS) entry which is preliminary data.</text>
</comment>
<organism evidence="2 3">
    <name type="scientific">Kitasatospora cystarginea</name>
    <dbReference type="NCBI Taxonomy" id="58350"/>
    <lineage>
        <taxon>Bacteria</taxon>
        <taxon>Bacillati</taxon>
        <taxon>Actinomycetota</taxon>
        <taxon>Actinomycetes</taxon>
        <taxon>Kitasatosporales</taxon>
        <taxon>Streptomycetaceae</taxon>
        <taxon>Kitasatospora</taxon>
    </lineage>
</organism>
<accession>A0ABN3DPZ2</accession>
<evidence type="ECO:0000313" key="3">
    <source>
        <dbReference type="Proteomes" id="UP001500305"/>
    </source>
</evidence>
<dbReference type="RefSeq" id="WP_344635868.1">
    <property type="nucleotide sequence ID" value="NZ_BAAATR010000006.1"/>
</dbReference>
<protein>
    <submittedName>
        <fullName evidence="2">Uncharacterized protein</fullName>
    </submittedName>
</protein>
<feature type="region of interest" description="Disordered" evidence="1">
    <location>
        <begin position="101"/>
        <end position="124"/>
    </location>
</feature>
<evidence type="ECO:0000313" key="2">
    <source>
        <dbReference type="EMBL" id="GAA2238612.1"/>
    </source>
</evidence>
<reference evidence="2 3" key="1">
    <citation type="journal article" date="2019" name="Int. J. Syst. Evol. Microbiol.">
        <title>The Global Catalogue of Microorganisms (GCM) 10K type strain sequencing project: providing services to taxonomists for standard genome sequencing and annotation.</title>
        <authorList>
            <consortium name="The Broad Institute Genomics Platform"/>
            <consortium name="The Broad Institute Genome Sequencing Center for Infectious Disease"/>
            <person name="Wu L."/>
            <person name="Ma J."/>
        </authorList>
    </citation>
    <scope>NUCLEOTIDE SEQUENCE [LARGE SCALE GENOMIC DNA]</scope>
    <source>
        <strain evidence="2 3">JCM 7356</strain>
    </source>
</reference>
<sequence length="124" mass="13373">MTEGDRPARSTATPTTGAGGQPDLDEIEARFTALVEGRLSRDEADRWAGRWLADDGLVWDELPYWALDLLHGIDLPAGPDGGHLHGDGQLRCRLAEFRVRRGGSDSPSGVLVRLAPLEDGDQSA</sequence>
<gene>
    <name evidence="2" type="ORF">GCM10010430_19590</name>
</gene>
<evidence type="ECO:0000256" key="1">
    <source>
        <dbReference type="SAM" id="MobiDB-lite"/>
    </source>
</evidence>
<proteinExistence type="predicted"/>
<dbReference type="Proteomes" id="UP001500305">
    <property type="component" value="Unassembled WGS sequence"/>
</dbReference>